<dbReference type="SUPFAM" id="SSF53613">
    <property type="entry name" value="Ribokinase-like"/>
    <property type="match status" value="1"/>
</dbReference>
<keyword evidence="5" id="KW-1185">Reference proteome</keyword>
<dbReference type="Pfam" id="PF00294">
    <property type="entry name" value="PfkB"/>
    <property type="match status" value="1"/>
</dbReference>
<feature type="domain" description="Carbohydrate kinase PfkB" evidence="3">
    <location>
        <begin position="5"/>
        <end position="73"/>
    </location>
</feature>
<dbReference type="EC" id="2.7.1.15" evidence="4"/>
<dbReference type="GO" id="GO:0004747">
    <property type="term" value="F:ribokinase activity"/>
    <property type="evidence" value="ECO:0007669"/>
    <property type="project" value="UniProtKB-EC"/>
</dbReference>
<reference evidence="4 5" key="1">
    <citation type="submission" date="2019-09" db="EMBL/GenBank/DDBJ databases">
        <authorList>
            <person name="Criscuolo A."/>
        </authorList>
    </citation>
    <scope>NUCLEOTIDE SEQUENCE [LARGE SCALE GENOMIC DNA]</scope>
    <source>
        <strain evidence="5">3(2)</strain>
    </source>
</reference>
<keyword evidence="1 4" id="KW-0808">Transferase</keyword>
<evidence type="ECO:0000313" key="5">
    <source>
        <dbReference type="Proteomes" id="UP000326725"/>
    </source>
</evidence>
<dbReference type="RefSeq" id="WP_225810122.1">
    <property type="nucleotide sequence ID" value="NZ_CABVOU010000046.1"/>
</dbReference>
<evidence type="ECO:0000259" key="3">
    <source>
        <dbReference type="Pfam" id="PF00294"/>
    </source>
</evidence>
<dbReference type="PANTHER" id="PTHR10584:SF166">
    <property type="entry name" value="RIBOKINASE"/>
    <property type="match status" value="1"/>
</dbReference>
<keyword evidence="2 4" id="KW-0418">Kinase</keyword>
<sequence>MLHNFGSINLDHFYRVPHLVRPGETLAGRDYRIGLGGKGANQSLAMARAGGRIRHWGRLGRQDSWARDMLQHTGMEVCLGADGDAISDGNADTLA</sequence>
<dbReference type="EMBL" id="CABVOU010000046">
    <property type="protein sequence ID" value="VVZ97275.1"/>
    <property type="molecule type" value="Genomic_DNA"/>
</dbReference>
<name>A0A5K1I779_9GAMM</name>
<evidence type="ECO:0000256" key="1">
    <source>
        <dbReference type="ARBA" id="ARBA00022679"/>
    </source>
</evidence>
<accession>A0A5K1I779</accession>
<dbReference type="Gene3D" id="3.40.1190.20">
    <property type="match status" value="1"/>
</dbReference>
<dbReference type="InterPro" id="IPR011611">
    <property type="entry name" value="PfkB_dom"/>
</dbReference>
<protein>
    <submittedName>
        <fullName evidence="4">Ribokinase</fullName>
        <ecNumber evidence="4">2.7.1.15</ecNumber>
    </submittedName>
</protein>
<dbReference type="PANTHER" id="PTHR10584">
    <property type="entry name" value="SUGAR KINASE"/>
    <property type="match status" value="1"/>
</dbReference>
<organism evidence="4 5">
    <name type="scientific">Halomonas lysinitropha</name>
    <dbReference type="NCBI Taxonomy" id="2607506"/>
    <lineage>
        <taxon>Bacteria</taxon>
        <taxon>Pseudomonadati</taxon>
        <taxon>Pseudomonadota</taxon>
        <taxon>Gammaproteobacteria</taxon>
        <taxon>Oceanospirillales</taxon>
        <taxon>Halomonadaceae</taxon>
        <taxon>Halomonas</taxon>
    </lineage>
</organism>
<gene>
    <name evidence="4" type="primary">rbsK</name>
    <name evidence="4" type="ORF">HALO32_03392</name>
</gene>
<dbReference type="Proteomes" id="UP000326725">
    <property type="component" value="Unassembled WGS sequence"/>
</dbReference>
<evidence type="ECO:0000256" key="2">
    <source>
        <dbReference type="ARBA" id="ARBA00022777"/>
    </source>
</evidence>
<dbReference type="AlphaFoldDB" id="A0A5K1I779"/>
<dbReference type="InterPro" id="IPR002139">
    <property type="entry name" value="Ribo/fructo_kinase"/>
</dbReference>
<evidence type="ECO:0000313" key="4">
    <source>
        <dbReference type="EMBL" id="VVZ97275.1"/>
    </source>
</evidence>
<dbReference type="InterPro" id="IPR029056">
    <property type="entry name" value="Ribokinase-like"/>
</dbReference>
<proteinExistence type="predicted"/>
<dbReference type="PRINTS" id="PR00990">
    <property type="entry name" value="RIBOKINASE"/>
</dbReference>